<dbReference type="InterPro" id="IPR035979">
    <property type="entry name" value="RBD_domain_sf"/>
</dbReference>
<evidence type="ECO:0000313" key="12">
    <source>
        <dbReference type="EMBL" id="KAF7729888.1"/>
    </source>
</evidence>
<evidence type="ECO:0000256" key="7">
    <source>
        <dbReference type="PROSITE-ProRule" id="PRU00176"/>
    </source>
</evidence>
<dbReference type="GO" id="GO:0006417">
    <property type="term" value="P:regulation of translation"/>
    <property type="evidence" value="ECO:0007669"/>
    <property type="project" value="UniProtKB-KW"/>
</dbReference>
<dbReference type="PROSITE" id="PS50102">
    <property type="entry name" value="RRM"/>
    <property type="match status" value="4"/>
</dbReference>
<gene>
    <name evidence="12" type="primary">PAB1_2</name>
    <name evidence="12" type="ORF">EC973_003622</name>
</gene>
<dbReference type="InterPro" id="IPR006515">
    <property type="entry name" value="PABP_1234"/>
</dbReference>
<evidence type="ECO:0000313" key="13">
    <source>
        <dbReference type="Proteomes" id="UP000605846"/>
    </source>
</evidence>
<protein>
    <recommendedName>
        <fullName evidence="8">Polyadenylate-binding protein</fullName>
        <shortName evidence="8">PABP</shortName>
    </recommendedName>
</protein>
<comment type="function">
    <text evidence="8">Binds the poly(A) tail of mRNA.</text>
</comment>
<dbReference type="GO" id="GO:0003723">
    <property type="term" value="F:RNA binding"/>
    <property type="evidence" value="ECO:0007669"/>
    <property type="project" value="UniProtKB-UniRule"/>
</dbReference>
<dbReference type="AlphaFoldDB" id="A0A8H7ERN9"/>
<dbReference type="NCBIfam" id="TIGR01628">
    <property type="entry name" value="PABP-1234"/>
    <property type="match status" value="1"/>
</dbReference>
<dbReference type="Gene3D" id="1.10.1900.10">
    <property type="entry name" value="c-terminal domain of poly(a) binding protein"/>
    <property type="match status" value="1"/>
</dbReference>
<evidence type="ECO:0000256" key="4">
    <source>
        <dbReference type="ARBA" id="ARBA00022737"/>
    </source>
</evidence>
<dbReference type="OrthoDB" id="19742at2759"/>
<dbReference type="SMART" id="SM00360">
    <property type="entry name" value="RRM"/>
    <property type="match status" value="4"/>
</dbReference>
<dbReference type="PANTHER" id="PTHR24012">
    <property type="entry name" value="RNA BINDING PROTEIN"/>
    <property type="match status" value="1"/>
</dbReference>
<dbReference type="InterPro" id="IPR003954">
    <property type="entry name" value="RRM_euk-type"/>
</dbReference>
<evidence type="ECO:0000256" key="1">
    <source>
        <dbReference type="ARBA" id="ARBA00004496"/>
    </source>
</evidence>
<dbReference type="SMART" id="SM00517">
    <property type="entry name" value="PolyA"/>
    <property type="match status" value="1"/>
</dbReference>
<accession>A0A8H7ERN9</accession>
<dbReference type="SUPFAM" id="SSF63570">
    <property type="entry name" value="PABC (PABP) domain"/>
    <property type="match status" value="1"/>
</dbReference>
<evidence type="ECO:0000256" key="5">
    <source>
        <dbReference type="ARBA" id="ARBA00022845"/>
    </source>
</evidence>
<dbReference type="PROSITE" id="PS51309">
    <property type="entry name" value="PABC"/>
    <property type="match status" value="1"/>
</dbReference>
<feature type="region of interest" description="Disordered" evidence="9">
    <location>
        <begin position="448"/>
        <end position="511"/>
    </location>
</feature>
<feature type="domain" description="PABC" evidence="11">
    <location>
        <begin position="511"/>
        <end position="588"/>
    </location>
</feature>
<dbReference type="CDD" id="cd12380">
    <property type="entry name" value="RRM3_I_PABPs"/>
    <property type="match status" value="1"/>
</dbReference>
<feature type="compositionally biased region" description="Low complexity" evidence="9">
    <location>
        <begin position="488"/>
        <end position="503"/>
    </location>
</feature>
<dbReference type="InterPro" id="IPR036053">
    <property type="entry name" value="PABP-dom"/>
</dbReference>
<organism evidence="12 13">
    <name type="scientific">Apophysomyces ossiformis</name>
    <dbReference type="NCBI Taxonomy" id="679940"/>
    <lineage>
        <taxon>Eukaryota</taxon>
        <taxon>Fungi</taxon>
        <taxon>Fungi incertae sedis</taxon>
        <taxon>Mucoromycota</taxon>
        <taxon>Mucoromycotina</taxon>
        <taxon>Mucoromycetes</taxon>
        <taxon>Mucorales</taxon>
        <taxon>Mucorineae</taxon>
        <taxon>Mucoraceae</taxon>
        <taxon>Apophysomyces</taxon>
    </lineage>
</organism>
<keyword evidence="4" id="KW-0677">Repeat</keyword>
<keyword evidence="6 7" id="KW-0694">RNA-binding</keyword>
<evidence type="ECO:0000256" key="9">
    <source>
        <dbReference type="SAM" id="MobiDB-lite"/>
    </source>
</evidence>
<evidence type="ECO:0000259" key="10">
    <source>
        <dbReference type="PROSITE" id="PS50102"/>
    </source>
</evidence>
<dbReference type="GO" id="GO:0005737">
    <property type="term" value="C:cytoplasm"/>
    <property type="evidence" value="ECO:0007669"/>
    <property type="project" value="UniProtKB-SubCell"/>
</dbReference>
<reference evidence="12" key="1">
    <citation type="submission" date="2020-01" db="EMBL/GenBank/DDBJ databases">
        <title>Genome Sequencing of Three Apophysomyces-Like Fungal Strains Confirms a Novel Fungal Genus in the Mucoromycota with divergent Burkholderia-like Endosymbiotic Bacteria.</title>
        <authorList>
            <person name="Stajich J.E."/>
            <person name="Macias A.M."/>
            <person name="Carter-House D."/>
            <person name="Lovett B."/>
            <person name="Kasson L.R."/>
            <person name="Berry K."/>
            <person name="Grigoriev I."/>
            <person name="Chang Y."/>
            <person name="Spatafora J."/>
            <person name="Kasson M.T."/>
        </authorList>
    </citation>
    <scope>NUCLEOTIDE SEQUENCE</scope>
    <source>
        <strain evidence="12">NRRL A-21654</strain>
    </source>
</reference>
<dbReference type="Pfam" id="PF00076">
    <property type="entry name" value="RRM_1"/>
    <property type="match status" value="4"/>
</dbReference>
<dbReference type="Gene3D" id="3.30.70.330">
    <property type="match status" value="4"/>
</dbReference>
<comment type="caution">
    <text evidence="12">The sequence shown here is derived from an EMBL/GenBank/DDBJ whole genome shotgun (WGS) entry which is preliminary data.</text>
</comment>
<keyword evidence="3 8" id="KW-0963">Cytoplasm</keyword>
<dbReference type="FunFam" id="3.30.70.330:FF:000648">
    <property type="entry name" value="Polyadenylate-binding protein"/>
    <property type="match status" value="1"/>
</dbReference>
<name>A0A8H7ERN9_9FUNG</name>
<dbReference type="InterPro" id="IPR045305">
    <property type="entry name" value="RRM2_I_PABPs"/>
</dbReference>
<dbReference type="SMART" id="SM00361">
    <property type="entry name" value="RRM_1"/>
    <property type="match status" value="4"/>
</dbReference>
<keyword evidence="13" id="KW-1185">Reference proteome</keyword>
<evidence type="ECO:0000256" key="6">
    <source>
        <dbReference type="ARBA" id="ARBA00022884"/>
    </source>
</evidence>
<comment type="subcellular location">
    <subcellularLocation>
        <location evidence="1 8">Cytoplasm</location>
    </subcellularLocation>
</comment>
<sequence>MSSPTSPIVDRSSPRGLTIEQQREIAIAQAAAAQSGSPNVPFLSASLYVGELDPSVQEAQLFHIFNQVSPVESLRICRDSITRRSLGYAYVNFKTKVDGERAMQALNFTLINGKPCRIMWSQRDPSKRRTNSGNVFVKNLDVSVSHKALYDTFAQYGSILSSKIALDEQGNSKGFGFVHFETEEAAENAIQNLNGTLLYGKELYVGHHIPKKERQPQIEESKQKFTNVYVKNLVLDIGEEELRRLFIRFGPIDSVMIQKDEFGVSKGFGFINFEYHEDAERAVQEMHDKDYLGKRLFVSRAQKKSEREDELRKQYEQAKLDKLSKFQGVNLYVKNLADEVDDDRLRDEFIRYGIITSAKIMRDEKTGTSKGFGFVCFSSADEATKAVAEMNGRMVANKPIYVALAQRKEERRSQLEAQMMQRNMNLQQPYAAVPANVHPAAPMFASPAMAQPRPPRWSQPKPTANPASVYPTYTVPSTTRNAYPTETRVAAPAPRPAVASPPVQSQARSEEKPLTLAMVEALSPADQRQMLGERIFRVVHANHPKVAGKVTGMLLEMDKEELVYLINHRHLLESKAREGVAALEQAQMAKRI</sequence>
<feature type="domain" description="RRM" evidence="10">
    <location>
        <begin position="226"/>
        <end position="303"/>
    </location>
</feature>
<dbReference type="InterPro" id="IPR002004">
    <property type="entry name" value="PABP_HYD_C"/>
</dbReference>
<dbReference type="EMBL" id="JABAYA010000021">
    <property type="protein sequence ID" value="KAF7729888.1"/>
    <property type="molecule type" value="Genomic_DNA"/>
</dbReference>
<dbReference type="CDD" id="cd12378">
    <property type="entry name" value="RRM1_I_PABPs"/>
    <property type="match status" value="1"/>
</dbReference>
<proteinExistence type="inferred from homology"/>
<dbReference type="FunFam" id="3.30.70.330:FF:000003">
    <property type="entry name" value="Polyadenylate-binding protein"/>
    <property type="match status" value="1"/>
</dbReference>
<feature type="domain" description="RRM" evidence="10">
    <location>
        <begin position="133"/>
        <end position="210"/>
    </location>
</feature>
<evidence type="ECO:0000259" key="11">
    <source>
        <dbReference type="PROSITE" id="PS51309"/>
    </source>
</evidence>
<feature type="compositionally biased region" description="Polar residues" evidence="9">
    <location>
        <begin position="474"/>
        <end position="484"/>
    </location>
</feature>
<dbReference type="CDD" id="cd12379">
    <property type="entry name" value="RRM2_I_PABPs"/>
    <property type="match status" value="1"/>
</dbReference>
<feature type="domain" description="RRM" evidence="10">
    <location>
        <begin position="45"/>
        <end position="123"/>
    </location>
</feature>
<evidence type="ECO:0000256" key="8">
    <source>
        <dbReference type="RuleBase" id="RU362004"/>
    </source>
</evidence>
<evidence type="ECO:0000256" key="3">
    <source>
        <dbReference type="ARBA" id="ARBA00022490"/>
    </source>
</evidence>
<dbReference type="Pfam" id="PF00658">
    <property type="entry name" value="MLLE"/>
    <property type="match status" value="1"/>
</dbReference>
<dbReference type="Proteomes" id="UP000605846">
    <property type="component" value="Unassembled WGS sequence"/>
</dbReference>
<dbReference type="SUPFAM" id="SSF54928">
    <property type="entry name" value="RNA-binding domain, RBD"/>
    <property type="match status" value="2"/>
</dbReference>
<keyword evidence="5" id="KW-0810">Translation regulation</keyword>
<feature type="domain" description="RRM" evidence="10">
    <location>
        <begin position="329"/>
        <end position="407"/>
    </location>
</feature>
<evidence type="ECO:0000256" key="2">
    <source>
        <dbReference type="ARBA" id="ARBA00008557"/>
    </source>
</evidence>
<dbReference type="FunFam" id="3.30.70.330:FF:000091">
    <property type="entry name" value="Polyadenylate-binding protein"/>
    <property type="match status" value="1"/>
</dbReference>
<comment type="similarity">
    <text evidence="2 8">Belongs to the polyadenylate-binding protein type-1 family.</text>
</comment>
<dbReference type="CDD" id="cd12381">
    <property type="entry name" value="RRM4_I_PABPs"/>
    <property type="match status" value="1"/>
</dbReference>
<dbReference type="InterPro" id="IPR034364">
    <property type="entry name" value="PABP_RRM1"/>
</dbReference>
<dbReference type="InterPro" id="IPR000504">
    <property type="entry name" value="RRM_dom"/>
</dbReference>
<dbReference type="InterPro" id="IPR012677">
    <property type="entry name" value="Nucleotide-bd_a/b_plait_sf"/>
</dbReference>